<dbReference type="Proteomes" id="UP000293912">
    <property type="component" value="Chromosome"/>
</dbReference>
<gene>
    <name evidence="6" type="primary">xerD5</name>
    <name evidence="6" type="ORF">HPF_13375</name>
</gene>
<dbReference type="InterPro" id="IPR002104">
    <property type="entry name" value="Integrase_catalytic"/>
</dbReference>
<keyword evidence="3" id="KW-0238">DNA-binding</keyword>
<dbReference type="InterPro" id="IPR011010">
    <property type="entry name" value="DNA_brk_join_enz"/>
</dbReference>
<evidence type="ECO:0000256" key="3">
    <source>
        <dbReference type="ARBA" id="ARBA00023125"/>
    </source>
</evidence>
<evidence type="ECO:0000256" key="1">
    <source>
        <dbReference type="ARBA" id="ARBA00008857"/>
    </source>
</evidence>
<dbReference type="Gene3D" id="1.10.443.10">
    <property type="entry name" value="Intergrase catalytic core"/>
    <property type="match status" value="1"/>
</dbReference>
<sequence length="312" mass="35216">MKLADAQALYIQQLQARGCAGTSIAGVLRMFAKSIGGERELETILTSEVRTFLDGTRPLTRYWHRKHSALLGFFRFAFVRSMVAHMPLPMHTPRCRQVFRPYIYTDDDVARLIGAIDSLRTSRIERYSLRTLLVLLLGTGLRLSEALHLTLADVDLEQNLLIVRESKFYKTRLVPIGPDLVRILCTYVDALHPSRGADPASPLLVCRDGEPLTGSGTRRAFARLRSMTGLRRNDDLPNLPRLHDFRASFAVRRLTAWYREGADVQKLLPLLSTYLGHVSIAATQVYLPLTPELLVEASARFERYATLQGDQP</sequence>
<keyword evidence="2" id="KW-0229">DNA integration</keyword>
<organism evidence="6 7">
    <name type="scientific">Hydrogenophaga pseudoflava</name>
    <name type="common">Pseudomonas carboxydoflava</name>
    <dbReference type="NCBI Taxonomy" id="47421"/>
    <lineage>
        <taxon>Bacteria</taxon>
        <taxon>Pseudomonadati</taxon>
        <taxon>Pseudomonadota</taxon>
        <taxon>Betaproteobacteria</taxon>
        <taxon>Burkholderiales</taxon>
        <taxon>Comamonadaceae</taxon>
        <taxon>Hydrogenophaga</taxon>
    </lineage>
</organism>
<comment type="similarity">
    <text evidence="1">Belongs to the 'phage' integrase family.</text>
</comment>
<keyword evidence="7" id="KW-1185">Reference proteome</keyword>
<dbReference type="InterPro" id="IPR013762">
    <property type="entry name" value="Integrase-like_cat_sf"/>
</dbReference>
<dbReference type="EMBL" id="CP037867">
    <property type="protein sequence ID" value="QBM28687.1"/>
    <property type="molecule type" value="Genomic_DNA"/>
</dbReference>
<feature type="domain" description="Tyr recombinase" evidence="5">
    <location>
        <begin position="99"/>
        <end position="299"/>
    </location>
</feature>
<dbReference type="PROSITE" id="PS51898">
    <property type="entry name" value="TYR_RECOMBINASE"/>
    <property type="match status" value="1"/>
</dbReference>
<protein>
    <submittedName>
        <fullName evidence="6">Tyrosine recombinase XerD</fullName>
    </submittedName>
</protein>
<dbReference type="GO" id="GO:0006310">
    <property type="term" value="P:DNA recombination"/>
    <property type="evidence" value="ECO:0007669"/>
    <property type="project" value="UniProtKB-KW"/>
</dbReference>
<dbReference type="PANTHER" id="PTHR30349">
    <property type="entry name" value="PHAGE INTEGRASE-RELATED"/>
    <property type="match status" value="1"/>
</dbReference>
<proteinExistence type="inferred from homology"/>
<reference evidence="6 7" key="1">
    <citation type="submission" date="2019-03" db="EMBL/GenBank/DDBJ databases">
        <authorList>
            <person name="Sebastian G."/>
            <person name="Baumann P."/>
            <person name="Ruckert C."/>
            <person name="Kalinowski J."/>
            <person name="Nebel B."/>
            <person name="Takors R."/>
            <person name="Blombach B."/>
        </authorList>
    </citation>
    <scope>NUCLEOTIDE SEQUENCE [LARGE SCALE GENOMIC DNA]</scope>
    <source>
        <strain evidence="6 7">DSM 1084</strain>
    </source>
</reference>
<dbReference type="Pfam" id="PF00589">
    <property type="entry name" value="Phage_integrase"/>
    <property type="match status" value="1"/>
</dbReference>
<dbReference type="PANTHER" id="PTHR30349:SF41">
    <property type="entry name" value="INTEGRASE_RECOMBINASE PROTEIN MJ0367-RELATED"/>
    <property type="match status" value="1"/>
</dbReference>
<dbReference type="RefSeq" id="WP_060985440.1">
    <property type="nucleotide sequence ID" value="NZ_CP037867.1"/>
</dbReference>
<name>A0A4P6WYB1_HYDPS</name>
<evidence type="ECO:0000313" key="6">
    <source>
        <dbReference type="EMBL" id="QBM28687.1"/>
    </source>
</evidence>
<dbReference type="GO" id="GO:0003677">
    <property type="term" value="F:DNA binding"/>
    <property type="evidence" value="ECO:0007669"/>
    <property type="project" value="UniProtKB-KW"/>
</dbReference>
<dbReference type="InterPro" id="IPR050090">
    <property type="entry name" value="Tyrosine_recombinase_XerCD"/>
</dbReference>
<evidence type="ECO:0000313" key="7">
    <source>
        <dbReference type="Proteomes" id="UP000293912"/>
    </source>
</evidence>
<keyword evidence="4" id="KW-0233">DNA recombination</keyword>
<evidence type="ECO:0000259" key="5">
    <source>
        <dbReference type="PROSITE" id="PS51898"/>
    </source>
</evidence>
<evidence type="ECO:0000256" key="2">
    <source>
        <dbReference type="ARBA" id="ARBA00022908"/>
    </source>
</evidence>
<dbReference type="SUPFAM" id="SSF56349">
    <property type="entry name" value="DNA breaking-rejoining enzymes"/>
    <property type="match status" value="1"/>
</dbReference>
<dbReference type="AlphaFoldDB" id="A0A4P6WYB1"/>
<dbReference type="GO" id="GO:0015074">
    <property type="term" value="P:DNA integration"/>
    <property type="evidence" value="ECO:0007669"/>
    <property type="project" value="UniProtKB-KW"/>
</dbReference>
<evidence type="ECO:0000256" key="4">
    <source>
        <dbReference type="ARBA" id="ARBA00023172"/>
    </source>
</evidence>
<accession>A0A4P6WYB1</accession>
<dbReference type="KEGG" id="hpse:HPF_13375"/>